<reference evidence="1 2" key="1">
    <citation type="submission" date="2016-10" db="EMBL/GenBank/DDBJ databases">
        <authorList>
            <person name="de Groot N.N."/>
        </authorList>
    </citation>
    <scope>NUCLEOTIDE SEQUENCE [LARGE SCALE GENOMIC DNA]</scope>
    <source>
        <strain evidence="2">E92,LMG 26720,CCM 7988</strain>
    </source>
</reference>
<protein>
    <submittedName>
        <fullName evidence="1">Uncharacterized protein</fullName>
    </submittedName>
</protein>
<dbReference type="Proteomes" id="UP000199306">
    <property type="component" value="Unassembled WGS sequence"/>
</dbReference>
<dbReference type="EMBL" id="FOXH01000006">
    <property type="protein sequence ID" value="SFP87366.1"/>
    <property type="molecule type" value="Genomic_DNA"/>
</dbReference>
<name>A0A1I5TYJ2_9BACT</name>
<dbReference type="RefSeq" id="WP_092017490.1">
    <property type="nucleotide sequence ID" value="NZ_FOXH01000006.1"/>
</dbReference>
<accession>A0A1I5TYJ2</accession>
<dbReference type="AlphaFoldDB" id="A0A1I5TYJ2"/>
<dbReference type="STRING" id="1079859.SAMN04515674_106238"/>
<sequence length="173" mass="20229">MKNTKVRYTPEELAEAYVYPAALTPAQKGEADNQLKAARAKVQSEITAADKLMSDILQLRFRLEDYLNTGEFDPKLKFSYFLKEYVQLLNKKRKVFAQEINIDETELSQLINDHRYPGENIIIRLELHSNKAIPAIAWYKLIEREKEHYIITNKTIRKQEEKNVSNRLTVSVN</sequence>
<proteinExistence type="predicted"/>
<organism evidence="1 2">
    <name type="scientific">Pseudarcicella hirudinis</name>
    <dbReference type="NCBI Taxonomy" id="1079859"/>
    <lineage>
        <taxon>Bacteria</taxon>
        <taxon>Pseudomonadati</taxon>
        <taxon>Bacteroidota</taxon>
        <taxon>Cytophagia</taxon>
        <taxon>Cytophagales</taxon>
        <taxon>Flectobacillaceae</taxon>
        <taxon>Pseudarcicella</taxon>
    </lineage>
</organism>
<evidence type="ECO:0000313" key="1">
    <source>
        <dbReference type="EMBL" id="SFP87366.1"/>
    </source>
</evidence>
<dbReference type="OrthoDB" id="1493507at2"/>
<gene>
    <name evidence="1" type="ORF">SAMN04515674_106238</name>
</gene>
<evidence type="ECO:0000313" key="2">
    <source>
        <dbReference type="Proteomes" id="UP000199306"/>
    </source>
</evidence>
<keyword evidence="2" id="KW-1185">Reference proteome</keyword>